<dbReference type="InterPro" id="IPR004573">
    <property type="entry name" value="rRNA_ssu_MeTfrase_B"/>
</dbReference>
<dbReference type="FunFam" id="3.40.50.150:FF:000022">
    <property type="entry name" value="Ribosomal RNA small subunit methyltransferase B"/>
    <property type="match status" value="1"/>
</dbReference>
<dbReference type="InterPro" id="IPR006027">
    <property type="entry name" value="NusB_RsmB_TIM44"/>
</dbReference>
<dbReference type="InterPro" id="IPR054728">
    <property type="entry name" value="RsmB-like_ferredoxin"/>
</dbReference>
<dbReference type="FunFam" id="1.10.940.10:FF:000002">
    <property type="entry name" value="Ribosomal RNA small subunit methyltransferase B"/>
    <property type="match status" value="1"/>
</dbReference>
<dbReference type="GO" id="GO:0006355">
    <property type="term" value="P:regulation of DNA-templated transcription"/>
    <property type="evidence" value="ECO:0007669"/>
    <property type="project" value="InterPro"/>
</dbReference>
<dbReference type="Gene3D" id="3.40.50.150">
    <property type="entry name" value="Vaccinia Virus protein VP39"/>
    <property type="match status" value="1"/>
</dbReference>
<dbReference type="Pfam" id="PF01029">
    <property type="entry name" value="NusB"/>
    <property type="match status" value="1"/>
</dbReference>
<feature type="domain" description="SAM-dependent MTase RsmB/NOP-type" evidence="17">
    <location>
        <begin position="161"/>
        <end position="425"/>
    </location>
</feature>
<dbReference type="InterPro" id="IPR049560">
    <property type="entry name" value="MeTrfase_RsmB-F_NOP2_cat"/>
</dbReference>
<sequence>MNVRAMAAKVIFQVVDQGQSLTAVLPKAQQQIADRDGALLQEICYGVLRWLPRLEAITQSLMEKPLTGKQRVFHHLILVGLYQLNYMRVPAHAAVAETVNATKPLKKPQLRGLVNAVLRNYQREQDALNEKAISHDAGRYGHPGWLLKLLQNAYPDSWQQIVDSNHQKAPMWLRVNRTHHNRDEYLELLNAEGIEGEAHPEAEDAIKLGSPCDVTKLPGFEKGWVSVQDAAAQLSVNYLQPKAGELILDCCAAPGGKTCHILEHQPNAKVVAIDADANRLTRVEENLGRLNLNADVICGDARSPDEWWNGEDFDRILLDAPCSATGVIRRHPDIKWLRRADDIEQLVTLQAEIFDAMWQKLKRGGTLVYATCSVTPQENAEQVKAFLARHDDANLQTGDADNPGRQILPGQDDMDGFYYAVLQKQA</sequence>
<comment type="function">
    <text evidence="1">Specifically methylates the cytosine at position 967 (m5C967) of 16S rRNA.</text>
</comment>
<dbReference type="SUPFAM" id="SSF48013">
    <property type="entry name" value="NusB-like"/>
    <property type="match status" value="1"/>
</dbReference>
<evidence type="ECO:0000256" key="12">
    <source>
        <dbReference type="ARBA" id="ARBA00030399"/>
    </source>
</evidence>
<keyword evidence="7" id="KW-0698">rRNA processing</keyword>
<evidence type="ECO:0000256" key="3">
    <source>
        <dbReference type="ARBA" id="ARBA00007494"/>
    </source>
</evidence>
<evidence type="ECO:0000256" key="4">
    <source>
        <dbReference type="ARBA" id="ARBA00012140"/>
    </source>
</evidence>
<keyword evidence="8 16" id="KW-0489">Methyltransferase</keyword>
<accession>E0XRH2</accession>
<dbReference type="Pfam" id="PF22458">
    <property type="entry name" value="RsmF-B_ferredox"/>
    <property type="match status" value="1"/>
</dbReference>
<dbReference type="Gene3D" id="1.10.287.730">
    <property type="entry name" value="Helix hairpin bin"/>
    <property type="match status" value="1"/>
</dbReference>
<keyword evidence="10 16" id="KW-0949">S-adenosyl-L-methionine</keyword>
<keyword evidence="11 16" id="KW-0694">RNA-binding</keyword>
<comment type="similarity">
    <text evidence="3 16">Belongs to the class I-like SAM-binding methyltransferase superfamily. RsmB/NOP family.</text>
</comment>
<dbReference type="Gene3D" id="3.30.70.1170">
    <property type="entry name" value="Sun protein, domain 3"/>
    <property type="match status" value="1"/>
</dbReference>
<dbReference type="PROSITE" id="PS01153">
    <property type="entry name" value="NOL1_NOP2_SUN"/>
    <property type="match status" value="1"/>
</dbReference>
<protein>
    <recommendedName>
        <fullName evidence="15">Ribosomal RNA small subunit methyltransferase B</fullName>
        <ecNumber evidence="4">2.1.1.176</ecNumber>
    </recommendedName>
    <alternativeName>
        <fullName evidence="12">16S rRNA m5C967 methyltransferase</fullName>
    </alternativeName>
    <alternativeName>
        <fullName evidence="13">rRNA (cytosine-C(5)-)-methyltransferase RsmB</fullName>
    </alternativeName>
</protein>
<evidence type="ECO:0000256" key="1">
    <source>
        <dbReference type="ARBA" id="ARBA00002724"/>
    </source>
</evidence>
<reference evidence="18" key="1">
    <citation type="journal article" date="2011" name="Environ. Microbiol.">
        <title>Time-series analyses of Monterey Bay coastal microbial picoplankton using a 'genome proxy' microarray.</title>
        <authorList>
            <person name="Rich V.I."/>
            <person name="Pham V.D."/>
            <person name="Eppley J."/>
            <person name="Shi Y."/>
            <person name="DeLong E.F."/>
        </authorList>
    </citation>
    <scope>NUCLEOTIDE SEQUENCE</scope>
</reference>
<name>E0XRH2_9GAMM</name>
<dbReference type="Gene3D" id="1.10.940.10">
    <property type="entry name" value="NusB-like"/>
    <property type="match status" value="1"/>
</dbReference>
<comment type="subcellular location">
    <subcellularLocation>
        <location evidence="2">Cytoplasm</location>
    </subcellularLocation>
</comment>
<dbReference type="CDD" id="cd00620">
    <property type="entry name" value="Methyltransferase_Sun"/>
    <property type="match status" value="1"/>
</dbReference>
<dbReference type="NCBIfam" id="TIGR00563">
    <property type="entry name" value="rsmB"/>
    <property type="match status" value="1"/>
</dbReference>
<dbReference type="InterPro" id="IPR035926">
    <property type="entry name" value="NusB-like_sf"/>
</dbReference>
<dbReference type="GO" id="GO:0005829">
    <property type="term" value="C:cytosol"/>
    <property type="evidence" value="ECO:0007669"/>
    <property type="project" value="TreeGrafter"/>
</dbReference>
<feature type="active site" description="Nucleophile" evidence="16">
    <location>
        <position position="372"/>
    </location>
</feature>
<dbReference type="NCBIfam" id="NF011494">
    <property type="entry name" value="PRK14902.1"/>
    <property type="match status" value="1"/>
</dbReference>
<evidence type="ECO:0000256" key="11">
    <source>
        <dbReference type="ARBA" id="ARBA00022884"/>
    </source>
</evidence>
<dbReference type="InterPro" id="IPR029063">
    <property type="entry name" value="SAM-dependent_MTases_sf"/>
</dbReference>
<dbReference type="GO" id="GO:0070475">
    <property type="term" value="P:rRNA base methylation"/>
    <property type="evidence" value="ECO:0007669"/>
    <property type="project" value="TreeGrafter"/>
</dbReference>
<dbReference type="InterPro" id="IPR001678">
    <property type="entry name" value="MeTrfase_RsmB-F_NOP2_dom"/>
</dbReference>
<feature type="binding site" evidence="16">
    <location>
        <position position="274"/>
    </location>
    <ligand>
        <name>S-adenosyl-L-methionine</name>
        <dbReference type="ChEBI" id="CHEBI:59789"/>
    </ligand>
</feature>
<comment type="catalytic activity">
    <reaction evidence="14">
        <text>cytidine(967) in 16S rRNA + S-adenosyl-L-methionine = 5-methylcytidine(967) in 16S rRNA + S-adenosyl-L-homocysteine + H(+)</text>
        <dbReference type="Rhea" id="RHEA:42748"/>
        <dbReference type="Rhea" id="RHEA-COMP:10219"/>
        <dbReference type="Rhea" id="RHEA-COMP:10220"/>
        <dbReference type="ChEBI" id="CHEBI:15378"/>
        <dbReference type="ChEBI" id="CHEBI:57856"/>
        <dbReference type="ChEBI" id="CHEBI:59789"/>
        <dbReference type="ChEBI" id="CHEBI:74483"/>
        <dbReference type="ChEBI" id="CHEBI:82748"/>
        <dbReference type="EC" id="2.1.1.176"/>
    </reaction>
</comment>
<dbReference type="EC" id="2.1.1.176" evidence="4"/>
<evidence type="ECO:0000256" key="7">
    <source>
        <dbReference type="ARBA" id="ARBA00022552"/>
    </source>
</evidence>
<dbReference type="PRINTS" id="PR02008">
    <property type="entry name" value="RCMTFAMILY"/>
</dbReference>
<evidence type="ECO:0000256" key="6">
    <source>
        <dbReference type="ARBA" id="ARBA00022517"/>
    </source>
</evidence>
<evidence type="ECO:0000256" key="2">
    <source>
        <dbReference type="ARBA" id="ARBA00004496"/>
    </source>
</evidence>
<evidence type="ECO:0000259" key="17">
    <source>
        <dbReference type="PROSITE" id="PS51686"/>
    </source>
</evidence>
<dbReference type="SUPFAM" id="SSF53335">
    <property type="entry name" value="S-adenosyl-L-methionine-dependent methyltransferases"/>
    <property type="match status" value="1"/>
</dbReference>
<evidence type="ECO:0000256" key="5">
    <source>
        <dbReference type="ARBA" id="ARBA00022490"/>
    </source>
</evidence>
<evidence type="ECO:0000256" key="15">
    <source>
        <dbReference type="ARBA" id="ARBA00067267"/>
    </source>
</evidence>
<feature type="binding site" evidence="16">
    <location>
        <position position="300"/>
    </location>
    <ligand>
        <name>S-adenosyl-L-methionine</name>
        <dbReference type="ChEBI" id="CHEBI:59789"/>
    </ligand>
</feature>
<keyword evidence="6" id="KW-0690">Ribosome biogenesis</keyword>
<evidence type="ECO:0000256" key="9">
    <source>
        <dbReference type="ARBA" id="ARBA00022679"/>
    </source>
</evidence>
<dbReference type="InterPro" id="IPR018314">
    <property type="entry name" value="RsmB/NOL1/NOP2-like_CS"/>
</dbReference>
<dbReference type="PROSITE" id="PS51686">
    <property type="entry name" value="SAM_MT_RSMB_NOP"/>
    <property type="match status" value="1"/>
</dbReference>
<keyword evidence="5" id="KW-0963">Cytoplasm</keyword>
<proteinExistence type="inferred from homology"/>
<evidence type="ECO:0000256" key="8">
    <source>
        <dbReference type="ARBA" id="ARBA00022603"/>
    </source>
</evidence>
<evidence type="ECO:0000256" key="14">
    <source>
        <dbReference type="ARBA" id="ARBA00047283"/>
    </source>
</evidence>
<evidence type="ECO:0000313" key="18">
    <source>
        <dbReference type="EMBL" id="ADI17013.1"/>
    </source>
</evidence>
<feature type="binding site" evidence="16">
    <location>
        <position position="319"/>
    </location>
    <ligand>
        <name>S-adenosyl-L-methionine</name>
        <dbReference type="ChEBI" id="CHEBI:59789"/>
    </ligand>
</feature>
<dbReference type="FunFam" id="3.30.70.1170:FF:000002">
    <property type="entry name" value="Ribosomal RNA small subunit methyltransferase B"/>
    <property type="match status" value="1"/>
</dbReference>
<dbReference type="GO" id="GO:0009383">
    <property type="term" value="F:rRNA (cytosine-C5-)-methyltransferase activity"/>
    <property type="evidence" value="ECO:0007669"/>
    <property type="project" value="TreeGrafter"/>
</dbReference>
<evidence type="ECO:0000256" key="13">
    <source>
        <dbReference type="ARBA" id="ARBA00031088"/>
    </source>
</evidence>
<feature type="binding site" evidence="16">
    <location>
        <begin position="251"/>
        <end position="257"/>
    </location>
    <ligand>
        <name>S-adenosyl-L-methionine</name>
        <dbReference type="ChEBI" id="CHEBI:59789"/>
    </ligand>
</feature>
<evidence type="ECO:0000256" key="16">
    <source>
        <dbReference type="PROSITE-ProRule" id="PRU01023"/>
    </source>
</evidence>
<dbReference type="Pfam" id="PF01189">
    <property type="entry name" value="Methyltr_RsmB-F"/>
    <property type="match status" value="1"/>
</dbReference>
<dbReference type="GO" id="GO:0003723">
    <property type="term" value="F:RNA binding"/>
    <property type="evidence" value="ECO:0007669"/>
    <property type="project" value="UniProtKB-UniRule"/>
</dbReference>
<evidence type="ECO:0000256" key="10">
    <source>
        <dbReference type="ARBA" id="ARBA00022691"/>
    </source>
</evidence>
<dbReference type="PANTHER" id="PTHR22807">
    <property type="entry name" value="NOP2 YEAST -RELATED NOL1/NOP2/FMU SUN DOMAIN-CONTAINING"/>
    <property type="match status" value="1"/>
</dbReference>
<dbReference type="CDD" id="cd02440">
    <property type="entry name" value="AdoMet_MTases"/>
    <property type="match status" value="1"/>
</dbReference>
<dbReference type="EMBL" id="GU474852">
    <property type="protein sequence ID" value="ADI17013.1"/>
    <property type="molecule type" value="Genomic_DNA"/>
</dbReference>
<dbReference type="AlphaFoldDB" id="E0XRH2"/>
<organism evidence="18">
    <name type="scientific">uncultured Vibrionales bacterium HF0010_22E23</name>
    <dbReference type="NCBI Taxonomy" id="710999"/>
    <lineage>
        <taxon>Bacteria</taxon>
        <taxon>Pseudomonadati</taxon>
        <taxon>Pseudomonadota</taxon>
        <taxon>Gammaproteobacteria</taxon>
        <taxon>Vibrionales</taxon>
        <taxon>environmental samples</taxon>
    </lineage>
</organism>
<keyword evidence="9 16" id="KW-0808">Transferase</keyword>
<dbReference type="NCBIfam" id="NF008149">
    <property type="entry name" value="PRK10901.1"/>
    <property type="match status" value="1"/>
</dbReference>
<dbReference type="PANTHER" id="PTHR22807:SF61">
    <property type="entry name" value="NOL1_NOP2_SUN FAMILY PROTEIN _ ANTITERMINATION NUSB DOMAIN-CONTAINING PROTEIN"/>
    <property type="match status" value="1"/>
</dbReference>
<dbReference type="InterPro" id="IPR048019">
    <property type="entry name" value="RsmB-like_N"/>
</dbReference>
<dbReference type="InterPro" id="IPR023267">
    <property type="entry name" value="RCMT"/>
</dbReference>